<dbReference type="EMBL" id="FWZT01000014">
    <property type="protein sequence ID" value="SMF45909.1"/>
    <property type="molecule type" value="Genomic_DNA"/>
</dbReference>
<dbReference type="OrthoDB" id="7421214at2"/>
<dbReference type="AlphaFoldDB" id="A0A1Y6CBB1"/>
<reference evidence="3" key="1">
    <citation type="submission" date="2017-04" db="EMBL/GenBank/DDBJ databases">
        <authorList>
            <person name="Varghese N."/>
            <person name="Submissions S."/>
        </authorList>
    </citation>
    <scope>NUCLEOTIDE SEQUENCE [LARGE SCALE GENOMIC DNA]</scope>
    <source>
        <strain evidence="3">RKEM611</strain>
    </source>
</reference>
<dbReference type="Pfam" id="PF01266">
    <property type="entry name" value="DAO"/>
    <property type="match status" value="1"/>
</dbReference>
<dbReference type="Gene3D" id="3.50.50.60">
    <property type="entry name" value="FAD/NAD(P)-binding domain"/>
    <property type="match status" value="1"/>
</dbReference>
<name>A0A1Y6CBB1_9BACT</name>
<feature type="domain" description="FAD dependent oxidoreductase" evidence="1">
    <location>
        <begin position="6"/>
        <end position="322"/>
    </location>
</feature>
<evidence type="ECO:0000313" key="2">
    <source>
        <dbReference type="EMBL" id="SMF45909.1"/>
    </source>
</evidence>
<sequence length="422" mass="46446">MEQIYDIAIVGAGLAGSLMASRLHEDHPEWQILLLEKEPAPGGRLRATDRKKGLWSYGLNAVSQELYEFIDHSLRMNPETPDLDDLLAHHRKSLGVLAANKISTTPLAESFSESGARAIAGAAAARDWTLIDELASRVKDGKKGEQAFASSWKGTRKNPSAIALEHLSRLYGIPDVWSTAAKDVVGKVDEFHKTATIGHWERVCEEFLQKGLNAEAIDFRTQCRIADASFNEDQWQLTSTQGSFVSKRLVVAQNPWDAIQWLPKQLWPSKLVSVPSKAKPVSVVLLTDEIETKADLPDVIIVPAEGVQIFVDDSSITMQATLSFELTLSAPEVVKAVKRLRRARKKLLAAVPELKVDGDHIALLPVAWSQPLAPSERKMMAKLQDYGFQGDQLVFCGDAYGPHLQGDQNLIESAIKACEALS</sequence>
<dbReference type="STRING" id="1513793.SAMN06296036_1145"/>
<evidence type="ECO:0000313" key="3">
    <source>
        <dbReference type="Proteomes" id="UP000192907"/>
    </source>
</evidence>
<organism evidence="2 3">
    <name type="scientific">Pseudobacteriovorax antillogorgiicola</name>
    <dbReference type="NCBI Taxonomy" id="1513793"/>
    <lineage>
        <taxon>Bacteria</taxon>
        <taxon>Pseudomonadati</taxon>
        <taxon>Bdellovibrionota</taxon>
        <taxon>Oligoflexia</taxon>
        <taxon>Oligoflexales</taxon>
        <taxon>Pseudobacteriovoracaceae</taxon>
        <taxon>Pseudobacteriovorax</taxon>
    </lineage>
</organism>
<evidence type="ECO:0000259" key="1">
    <source>
        <dbReference type="Pfam" id="PF01266"/>
    </source>
</evidence>
<accession>A0A1Y6CBB1</accession>
<dbReference type="InterPro" id="IPR006076">
    <property type="entry name" value="FAD-dep_OxRdtase"/>
</dbReference>
<dbReference type="SUPFAM" id="SSF51905">
    <property type="entry name" value="FAD/NAD(P)-binding domain"/>
    <property type="match status" value="1"/>
</dbReference>
<dbReference type="RefSeq" id="WP_132321596.1">
    <property type="nucleotide sequence ID" value="NZ_FWZT01000014.1"/>
</dbReference>
<gene>
    <name evidence="2" type="ORF">SAMN06296036_1145</name>
</gene>
<dbReference type="InterPro" id="IPR036188">
    <property type="entry name" value="FAD/NAD-bd_sf"/>
</dbReference>
<dbReference type="Proteomes" id="UP000192907">
    <property type="component" value="Unassembled WGS sequence"/>
</dbReference>
<protein>
    <submittedName>
        <fullName evidence="2">FAD dependent oxidoreductase</fullName>
    </submittedName>
</protein>
<proteinExistence type="predicted"/>
<keyword evidence="3" id="KW-1185">Reference proteome</keyword>